<keyword evidence="3" id="KW-1185">Reference proteome</keyword>
<evidence type="ECO:0000259" key="1">
    <source>
        <dbReference type="Pfam" id="PF07735"/>
    </source>
</evidence>
<sequence length="335" mass="38715">MTTQVSNQTQRRLANDLSLNVLRAMKYHAIIVYSCVSKKALALVQSLHLPIKSVQIIMKEDPVIEFEFRNDFVSLEFEMDRNNEQVASLNDHPVNVKVLKDKLSYLANDDPRNQVVTMSNQGMTLREWIQHLCSISNNVKLYEAEFRVGGMEFDIQLLRNTLPKLRKIHIYCTQDETGQNEIICAQNLMRAFLSNVQDVQLYFGPLHFPLEHVGMANLNYLQIHSRSNLNYDFLFTLNVESCSIHSDQMPLRDLNRFFKLWIKGSNPRLMKLFIWCDTVVPIVPDWNVLLKGLRSEDAEAEGIKKYIIRNCRGIRAQIEVEHLGTSASVIFLVSN</sequence>
<dbReference type="EMBL" id="PDUG01000003">
    <property type="protein sequence ID" value="PIC39657.1"/>
    <property type="molecule type" value="Genomic_DNA"/>
</dbReference>
<evidence type="ECO:0000313" key="3">
    <source>
        <dbReference type="Proteomes" id="UP000230233"/>
    </source>
</evidence>
<reference evidence="3" key="1">
    <citation type="submission" date="2017-10" db="EMBL/GenBank/DDBJ databases">
        <title>Rapid genome shrinkage in a self-fertile nematode reveals novel sperm competition proteins.</title>
        <authorList>
            <person name="Yin D."/>
            <person name="Schwarz E.M."/>
            <person name="Thomas C.G."/>
            <person name="Felde R.L."/>
            <person name="Korf I.F."/>
            <person name="Cutter A.D."/>
            <person name="Schartner C.M."/>
            <person name="Ralston E.J."/>
            <person name="Meyer B.J."/>
            <person name="Haag E.S."/>
        </authorList>
    </citation>
    <scope>NUCLEOTIDE SEQUENCE [LARGE SCALE GENOMIC DNA]</scope>
    <source>
        <strain evidence="3">JU1422</strain>
    </source>
</reference>
<dbReference type="InterPro" id="IPR053222">
    <property type="entry name" value="Zygotic_Embryogenesis-Asso"/>
</dbReference>
<dbReference type="PANTHER" id="PTHR22899">
    <property type="entry name" value="CYCLIN-RELATED F-BOX FAMILY"/>
    <property type="match status" value="1"/>
</dbReference>
<gene>
    <name evidence="2" type="primary">Cnig_chr_III.g11277</name>
    <name evidence="2" type="ORF">B9Z55_011277</name>
</gene>
<organism evidence="2 3">
    <name type="scientific">Caenorhabditis nigoni</name>
    <dbReference type="NCBI Taxonomy" id="1611254"/>
    <lineage>
        <taxon>Eukaryota</taxon>
        <taxon>Metazoa</taxon>
        <taxon>Ecdysozoa</taxon>
        <taxon>Nematoda</taxon>
        <taxon>Chromadorea</taxon>
        <taxon>Rhabditida</taxon>
        <taxon>Rhabditina</taxon>
        <taxon>Rhabditomorpha</taxon>
        <taxon>Rhabditoidea</taxon>
        <taxon>Rhabditidae</taxon>
        <taxon>Peloderinae</taxon>
        <taxon>Caenorhabditis</taxon>
    </lineage>
</organism>
<accession>A0A2G5UJD4</accession>
<evidence type="ECO:0000313" key="2">
    <source>
        <dbReference type="EMBL" id="PIC39657.1"/>
    </source>
</evidence>
<protein>
    <recommendedName>
        <fullName evidence="1">Sdz-33 F-box domain-containing protein</fullName>
    </recommendedName>
</protein>
<dbReference type="PANTHER" id="PTHR22899:SF0">
    <property type="entry name" value="F-BOX ASSOCIATED DOMAIN-CONTAINING PROTEIN-RELATED"/>
    <property type="match status" value="1"/>
</dbReference>
<dbReference type="AlphaFoldDB" id="A0A2G5UJD4"/>
<dbReference type="Pfam" id="PF07735">
    <property type="entry name" value="FBA_2"/>
    <property type="match status" value="1"/>
</dbReference>
<dbReference type="InterPro" id="IPR012885">
    <property type="entry name" value="F-box_Sdz-33"/>
</dbReference>
<comment type="caution">
    <text evidence="2">The sequence shown here is derived from an EMBL/GenBank/DDBJ whole genome shotgun (WGS) entry which is preliminary data.</text>
</comment>
<dbReference type="Proteomes" id="UP000230233">
    <property type="component" value="Chromosome III"/>
</dbReference>
<feature type="domain" description="Sdz-33 F-box" evidence="1">
    <location>
        <begin position="211"/>
        <end position="272"/>
    </location>
</feature>
<name>A0A2G5UJD4_9PELO</name>
<proteinExistence type="predicted"/>